<accession>A0ABD3HJI3</accession>
<dbReference type="EMBL" id="JBJQOH010000003">
    <property type="protein sequence ID" value="KAL3691558.1"/>
    <property type="molecule type" value="Genomic_DNA"/>
</dbReference>
<feature type="compositionally biased region" description="Polar residues" evidence="2">
    <location>
        <begin position="581"/>
        <end position="593"/>
    </location>
</feature>
<dbReference type="Proteomes" id="UP001633002">
    <property type="component" value="Unassembled WGS sequence"/>
</dbReference>
<feature type="region of interest" description="Disordered" evidence="2">
    <location>
        <begin position="1"/>
        <end position="85"/>
    </location>
</feature>
<gene>
    <name evidence="3" type="ORF">R1sor_005209</name>
</gene>
<keyword evidence="4" id="KW-1185">Reference proteome</keyword>
<feature type="compositionally biased region" description="Basic and acidic residues" evidence="2">
    <location>
        <begin position="26"/>
        <end position="47"/>
    </location>
</feature>
<feature type="region of interest" description="Disordered" evidence="2">
    <location>
        <begin position="161"/>
        <end position="188"/>
    </location>
</feature>
<feature type="region of interest" description="Disordered" evidence="2">
    <location>
        <begin position="572"/>
        <end position="644"/>
    </location>
</feature>
<organism evidence="3 4">
    <name type="scientific">Riccia sorocarpa</name>
    <dbReference type="NCBI Taxonomy" id="122646"/>
    <lineage>
        <taxon>Eukaryota</taxon>
        <taxon>Viridiplantae</taxon>
        <taxon>Streptophyta</taxon>
        <taxon>Embryophyta</taxon>
        <taxon>Marchantiophyta</taxon>
        <taxon>Marchantiopsida</taxon>
        <taxon>Marchantiidae</taxon>
        <taxon>Marchantiales</taxon>
        <taxon>Ricciaceae</taxon>
        <taxon>Riccia</taxon>
    </lineage>
</organism>
<evidence type="ECO:0000313" key="3">
    <source>
        <dbReference type="EMBL" id="KAL3691558.1"/>
    </source>
</evidence>
<sequence length="694" mass="79029">MNDQQGEGKGPGGGGGDGAGVSGEKAVADEVTEAHLYDVLEDVEGKEPLNTTEQNENELPPEASGSQGVSQTSRRRRRGGKDIRGIEQDDVKNLLRKDIRGIEQDDVKNLLRKDIRGIEQDDVKNLLRKDIIGIEQDDVKTLLRKDIRGIEQDDMKSLLRRLSRSEDSEGRGSIDGTPSSGSFDDSAINRRSIKTLQSSVIRDHDIPMKIAYEQLEELAANAEKVKYAIEKNRNLLNVQVKRSNARYLRAAFTAWKLHLEWQKTKRRDLEWAKGRWKRSLLSKAFKESRTRQRSRSLQSTFTAWKVVKEEGQADSASRGFTTDDFYKKHGKNSAALAFAAWKGAVSSRKQGEEHLKRVRLSFDKQLLARAFDGLVDGCYESKRMRSREKRALVKINNRKLKKYFDAWVCFMQVQAQKKMIRLQEHIVQMEKENDRVRQENQRLTHVIDSGDWGRKRIEELLQAGQILSGERDALTRLLGRMQRQHGFALSRQKVHEEEMQELKHQIMKNKPQMRNKLLVKGASSFNSLIKAMKEDVLKNGTDPELLYTIDKLAMDEVTIFPDGDLRVKNMTNFDKGKGSWSARQGSSGSQTTEDIVRATGQMRRAATPTRTRERPKTPLRNVGTRQETPPTADSGKYPRPKTPVKGRAFQRFDYTQRLVHTAEQPAPARVIDGDRNVLVKGAGYRREVSPGRTT</sequence>
<comment type="caution">
    <text evidence="3">The sequence shown here is derived from an EMBL/GenBank/DDBJ whole genome shotgun (WGS) entry which is preliminary data.</text>
</comment>
<feature type="compositionally biased region" description="Gly residues" evidence="2">
    <location>
        <begin position="7"/>
        <end position="21"/>
    </location>
</feature>
<dbReference type="AlphaFoldDB" id="A0ABD3HJI3"/>
<name>A0ABD3HJI3_9MARC</name>
<evidence type="ECO:0000313" key="4">
    <source>
        <dbReference type="Proteomes" id="UP001633002"/>
    </source>
</evidence>
<reference evidence="3 4" key="1">
    <citation type="submission" date="2024-09" db="EMBL/GenBank/DDBJ databases">
        <title>Chromosome-scale assembly of Riccia sorocarpa.</title>
        <authorList>
            <person name="Paukszto L."/>
        </authorList>
    </citation>
    <scope>NUCLEOTIDE SEQUENCE [LARGE SCALE GENOMIC DNA]</scope>
    <source>
        <strain evidence="3">LP-2024</strain>
        <tissue evidence="3">Aerial parts of the thallus</tissue>
    </source>
</reference>
<protein>
    <submittedName>
        <fullName evidence="3">Uncharacterized protein</fullName>
    </submittedName>
</protein>
<keyword evidence="1" id="KW-0175">Coiled coil</keyword>
<evidence type="ECO:0000256" key="1">
    <source>
        <dbReference type="SAM" id="Coils"/>
    </source>
</evidence>
<feature type="compositionally biased region" description="Basic and acidic residues" evidence="2">
    <location>
        <begin position="161"/>
        <end position="172"/>
    </location>
</feature>
<evidence type="ECO:0000256" key="2">
    <source>
        <dbReference type="SAM" id="MobiDB-lite"/>
    </source>
</evidence>
<feature type="coiled-coil region" evidence="1">
    <location>
        <begin position="412"/>
        <end position="446"/>
    </location>
</feature>
<proteinExistence type="predicted"/>